<evidence type="ECO:0000313" key="3">
    <source>
        <dbReference type="Proteomes" id="UP000265520"/>
    </source>
</evidence>
<accession>A0A392PFA0</accession>
<dbReference type="Proteomes" id="UP000265520">
    <property type="component" value="Unassembled WGS sequence"/>
</dbReference>
<proteinExistence type="predicted"/>
<keyword evidence="3" id="KW-1185">Reference proteome</keyword>
<evidence type="ECO:0000313" key="2">
    <source>
        <dbReference type="EMBL" id="MCI10422.1"/>
    </source>
</evidence>
<comment type="caution">
    <text evidence="2">The sequence shown here is derived from an EMBL/GenBank/DDBJ whole genome shotgun (WGS) entry which is preliminary data.</text>
</comment>
<name>A0A392PFA0_9FABA</name>
<evidence type="ECO:0000256" key="1">
    <source>
        <dbReference type="SAM" id="MobiDB-lite"/>
    </source>
</evidence>
<protein>
    <submittedName>
        <fullName evidence="2">RNA-binding protein 40-like</fullName>
    </submittedName>
</protein>
<dbReference type="EMBL" id="LXQA010076186">
    <property type="protein sequence ID" value="MCI10422.1"/>
    <property type="molecule type" value="Genomic_DNA"/>
</dbReference>
<reference evidence="2 3" key="1">
    <citation type="journal article" date="2018" name="Front. Plant Sci.">
        <title>Red Clover (Trifolium pratense) and Zigzag Clover (T. medium) - A Picture of Genomic Similarities and Differences.</title>
        <authorList>
            <person name="Dluhosova J."/>
            <person name="Istvanek J."/>
            <person name="Nedelnik J."/>
            <person name="Repkova J."/>
        </authorList>
    </citation>
    <scope>NUCLEOTIDE SEQUENCE [LARGE SCALE GENOMIC DNA]</scope>
    <source>
        <strain evidence="3">cv. 10/8</strain>
        <tissue evidence="2">Leaf</tissue>
    </source>
</reference>
<dbReference type="AlphaFoldDB" id="A0A392PFA0"/>
<sequence length="86" mass="10028">IKIAPKATLDEHKDTGTGQDLQEPEKDTLDPNKFFTPDELEKGKLPPEEILSLPMFKVWILSQSYRRQKVGRCKLETFNFFQDTFI</sequence>
<organism evidence="2 3">
    <name type="scientific">Trifolium medium</name>
    <dbReference type="NCBI Taxonomy" id="97028"/>
    <lineage>
        <taxon>Eukaryota</taxon>
        <taxon>Viridiplantae</taxon>
        <taxon>Streptophyta</taxon>
        <taxon>Embryophyta</taxon>
        <taxon>Tracheophyta</taxon>
        <taxon>Spermatophyta</taxon>
        <taxon>Magnoliopsida</taxon>
        <taxon>eudicotyledons</taxon>
        <taxon>Gunneridae</taxon>
        <taxon>Pentapetalae</taxon>
        <taxon>rosids</taxon>
        <taxon>fabids</taxon>
        <taxon>Fabales</taxon>
        <taxon>Fabaceae</taxon>
        <taxon>Papilionoideae</taxon>
        <taxon>50 kb inversion clade</taxon>
        <taxon>NPAAA clade</taxon>
        <taxon>Hologalegina</taxon>
        <taxon>IRL clade</taxon>
        <taxon>Trifolieae</taxon>
        <taxon>Trifolium</taxon>
    </lineage>
</organism>
<feature type="region of interest" description="Disordered" evidence="1">
    <location>
        <begin position="1"/>
        <end position="41"/>
    </location>
</feature>
<feature type="non-terminal residue" evidence="2">
    <location>
        <position position="1"/>
    </location>
</feature>